<proteinExistence type="predicted"/>
<accession>X1UUR4</accession>
<sequence>RNIIKRDKKSGEIEKGKDEFLYLQPLLDIKSGKDSLSYNLKIPVFWTLYRNRKGKGRESKSSDYIK</sequence>
<reference evidence="1" key="1">
    <citation type="journal article" date="2014" name="Front. Microbiol.">
        <title>High frequency of phylogenetically diverse reductive dehalogenase-homologous genes in deep subseafloor sedimentary metagenomes.</title>
        <authorList>
            <person name="Kawai M."/>
            <person name="Futagami T."/>
            <person name="Toyoda A."/>
            <person name="Takaki Y."/>
            <person name="Nishi S."/>
            <person name="Hori S."/>
            <person name="Arai W."/>
            <person name="Tsubouchi T."/>
            <person name="Morono Y."/>
            <person name="Uchiyama I."/>
            <person name="Ito T."/>
            <person name="Fujiyama A."/>
            <person name="Inagaki F."/>
            <person name="Takami H."/>
        </authorList>
    </citation>
    <scope>NUCLEOTIDE SEQUENCE</scope>
    <source>
        <strain evidence="1">Expedition CK06-06</strain>
    </source>
</reference>
<organism evidence="1">
    <name type="scientific">marine sediment metagenome</name>
    <dbReference type="NCBI Taxonomy" id="412755"/>
    <lineage>
        <taxon>unclassified sequences</taxon>
        <taxon>metagenomes</taxon>
        <taxon>ecological metagenomes</taxon>
    </lineage>
</organism>
<dbReference type="EMBL" id="BARW01018195">
    <property type="protein sequence ID" value="GAI96084.1"/>
    <property type="molecule type" value="Genomic_DNA"/>
</dbReference>
<name>X1UUR4_9ZZZZ</name>
<protein>
    <submittedName>
        <fullName evidence="1">Uncharacterized protein</fullName>
    </submittedName>
</protein>
<feature type="non-terminal residue" evidence="1">
    <location>
        <position position="1"/>
    </location>
</feature>
<evidence type="ECO:0000313" key="1">
    <source>
        <dbReference type="EMBL" id="GAI96084.1"/>
    </source>
</evidence>
<dbReference type="AlphaFoldDB" id="X1UUR4"/>
<comment type="caution">
    <text evidence="1">The sequence shown here is derived from an EMBL/GenBank/DDBJ whole genome shotgun (WGS) entry which is preliminary data.</text>
</comment>
<gene>
    <name evidence="1" type="ORF">S12H4_31204</name>
</gene>